<keyword evidence="3" id="KW-1185">Reference proteome</keyword>
<comment type="caution">
    <text evidence="2">The sequence shown here is derived from an EMBL/GenBank/DDBJ whole genome shotgun (WGS) entry which is preliminary data.</text>
</comment>
<proteinExistence type="predicted"/>
<feature type="transmembrane region" description="Helical" evidence="1">
    <location>
        <begin position="64"/>
        <end position="85"/>
    </location>
</feature>
<dbReference type="Proteomes" id="UP000050277">
    <property type="component" value="Unassembled WGS sequence"/>
</dbReference>
<accession>A0A0P6Y4B1</accession>
<name>A0A0P6Y4B1_9CHLR</name>
<keyword evidence="1" id="KW-0472">Membrane</keyword>
<evidence type="ECO:0000313" key="3">
    <source>
        <dbReference type="Proteomes" id="UP000050277"/>
    </source>
</evidence>
<keyword evidence="1" id="KW-0812">Transmembrane</keyword>
<protein>
    <submittedName>
        <fullName evidence="2">Uncharacterized protein</fullName>
    </submittedName>
</protein>
<dbReference type="STRING" id="70996.SE18_03625"/>
<sequence length="103" mass="11176">MIWTLLAWLGFLGLLGFGWVAVATLRGAIQGRASMLWLLGIWTGLSALGALLVWRAALLETWSISLWLGLALAAIAPIAWVLGNVSKRLQAHGIKLGNLLKFR</sequence>
<dbReference type="RefSeq" id="WP_054533056.1">
    <property type="nucleotide sequence ID" value="NZ_LGKP01000008.1"/>
</dbReference>
<keyword evidence="1" id="KW-1133">Transmembrane helix</keyword>
<reference evidence="2 3" key="1">
    <citation type="submission" date="2015-07" db="EMBL/GenBank/DDBJ databases">
        <title>Whole genome sequence of Herpetosiphon geysericola DSM 7119.</title>
        <authorList>
            <person name="Hemp J."/>
            <person name="Ward L.M."/>
            <person name="Pace L.A."/>
            <person name="Fischer W.W."/>
        </authorList>
    </citation>
    <scope>NUCLEOTIDE SEQUENCE [LARGE SCALE GENOMIC DNA]</scope>
    <source>
        <strain evidence="2 3">DSM 7119</strain>
    </source>
</reference>
<feature type="transmembrane region" description="Helical" evidence="1">
    <location>
        <begin position="37"/>
        <end position="58"/>
    </location>
</feature>
<dbReference type="EMBL" id="LGKP01000008">
    <property type="protein sequence ID" value="KPL90885.1"/>
    <property type="molecule type" value="Genomic_DNA"/>
</dbReference>
<dbReference type="OrthoDB" id="9858482at2"/>
<dbReference type="AlphaFoldDB" id="A0A0P6Y4B1"/>
<evidence type="ECO:0000313" key="2">
    <source>
        <dbReference type="EMBL" id="KPL90885.1"/>
    </source>
</evidence>
<gene>
    <name evidence="2" type="ORF">SE18_03625</name>
</gene>
<feature type="transmembrane region" description="Helical" evidence="1">
    <location>
        <begin position="6"/>
        <end position="25"/>
    </location>
</feature>
<evidence type="ECO:0000256" key="1">
    <source>
        <dbReference type="SAM" id="Phobius"/>
    </source>
</evidence>
<organism evidence="2 3">
    <name type="scientific">Herpetosiphon geysericola</name>
    <dbReference type="NCBI Taxonomy" id="70996"/>
    <lineage>
        <taxon>Bacteria</taxon>
        <taxon>Bacillati</taxon>
        <taxon>Chloroflexota</taxon>
        <taxon>Chloroflexia</taxon>
        <taxon>Herpetosiphonales</taxon>
        <taxon>Herpetosiphonaceae</taxon>
        <taxon>Herpetosiphon</taxon>
    </lineage>
</organism>